<evidence type="ECO:0000313" key="13">
    <source>
        <dbReference type="Proteomes" id="UP000472272"/>
    </source>
</evidence>
<feature type="transmembrane region" description="Helical" evidence="8">
    <location>
        <begin position="222"/>
        <end position="242"/>
    </location>
</feature>
<feature type="domain" description="Lipase maturation factor 1/2 C-terminal" evidence="11">
    <location>
        <begin position="442"/>
        <end position="584"/>
    </location>
</feature>
<dbReference type="InterPro" id="IPR009613">
    <property type="entry name" value="LMF"/>
</dbReference>
<dbReference type="Pfam" id="PF25179">
    <property type="entry name" value="LMF1_C"/>
    <property type="match status" value="1"/>
</dbReference>
<dbReference type="OMA" id="HYTPWSQ"/>
<feature type="transmembrane region" description="Helical" evidence="8">
    <location>
        <begin position="254"/>
        <end position="281"/>
    </location>
</feature>
<comment type="similarity">
    <text evidence="2 8">Belongs to the lipase maturation factor family.</text>
</comment>
<keyword evidence="6 8" id="KW-0472">Membrane</keyword>
<sequence length="723" mass="81706">MGAEPPRLARQLFLRGLAAVYVAAFASLYVQVPGLYGKDGILPARKVLRFSGKDFWEQLRDSPTLLWLGPRLGLDTEQGLELLCLLGTLLSFGALILEPLRDSLVFLALWAFYLSVYQVGQVFLYFQWDSLLLETGFLAVLVAPLHLLKWRTTAWRPHDGVTFWLLRWLLFRLMFASGVVKLTSRCPTWWGLTALTYHYETQCIPTPASWFAHQLPVWFQKFSVVATYVIEIAIPALFFAPLRRLRLFAFYSQVVLQLLIIATGNYNFFNLLTIVLSFSLLDDEHLGMWLGHGRKKTATAWPPSLASVMTLLSELGAYGLLVYWTALYFDLKVNWEKKLIESKAAFTYHEFMLWLRMVTLPLAAIGLASLVWEILQAGYRSACTRGFFWKLWSATQWAIFATAALGMFTISLVPFTYIEYESNGKLWPSVHQLFSAVDRYQLANSYGLFRRMTGVGGRPEVVLEGSYDKETWTEIEFMYKPGNVSAAPPVVTPHQPRLDWQMWFAALAPQAHSPWFTGFVYRLLQGKKEVIHLVQVDDAKYPFSSKPPTYIRAQLYKYWFTDAGQDWSLPQRWWRRQWQEEFYPAVFLGDPALDNLLVQHGLKDKASPKRASGAPLSTALQQVREYLHPYSGPAVIWSLYLTGAAICLLRAVGGWLLAGGSPSGPGKPKGAKRAEVDTGAGGDQAAASEKNGQVRRKEAAAAEKSRGLAEPPADGPRNVKKKK</sequence>
<keyword evidence="13" id="KW-1185">Reference proteome</keyword>
<evidence type="ECO:0000256" key="3">
    <source>
        <dbReference type="ARBA" id="ARBA00022692"/>
    </source>
</evidence>
<dbReference type="InterPro" id="IPR057434">
    <property type="entry name" value="LMF1/2_N"/>
</dbReference>
<feature type="domain" description="Lipase maturation factor 1/2 N-terminal" evidence="10">
    <location>
        <begin position="125"/>
        <end position="286"/>
    </location>
</feature>
<evidence type="ECO:0000256" key="4">
    <source>
        <dbReference type="ARBA" id="ARBA00022824"/>
    </source>
</evidence>
<dbReference type="KEGG" id="pmua:114605276"/>
<comment type="subcellular location">
    <subcellularLocation>
        <location evidence="1 8">Endoplasmic reticulum membrane</location>
        <topology evidence="1 8">Multi-pass membrane protein</topology>
    </subcellularLocation>
</comment>
<reference evidence="12" key="3">
    <citation type="submission" date="2025-09" db="UniProtKB">
        <authorList>
            <consortium name="Ensembl"/>
        </authorList>
    </citation>
    <scope>IDENTIFICATION</scope>
</reference>
<dbReference type="OrthoDB" id="5988002at2759"/>
<name>A0A670JDH4_PODMU</name>
<feature type="transmembrane region" description="Helical" evidence="8">
    <location>
        <begin position="104"/>
        <end position="125"/>
    </location>
</feature>
<dbReference type="Proteomes" id="UP000472272">
    <property type="component" value="Chromosome 10"/>
</dbReference>
<evidence type="ECO:0000256" key="2">
    <source>
        <dbReference type="ARBA" id="ARBA00005512"/>
    </source>
</evidence>
<feature type="transmembrane region" description="Helical" evidence="8">
    <location>
        <begin position="79"/>
        <end position="97"/>
    </location>
</feature>
<dbReference type="RefSeq" id="XP_028602145.1">
    <property type="nucleotide sequence ID" value="XM_028746312.1"/>
</dbReference>
<dbReference type="CTD" id="91289"/>
<evidence type="ECO:0000259" key="10">
    <source>
        <dbReference type="Pfam" id="PF06762"/>
    </source>
</evidence>
<dbReference type="GO" id="GO:0005789">
    <property type="term" value="C:endoplasmic reticulum membrane"/>
    <property type="evidence" value="ECO:0007669"/>
    <property type="project" value="UniProtKB-SubCell"/>
</dbReference>
<feature type="transmembrane region" description="Helical" evidence="8">
    <location>
        <begin position="311"/>
        <end position="331"/>
    </location>
</feature>
<dbReference type="PANTHER" id="PTHR14463:SF5">
    <property type="entry name" value="LIPASE MATURATION FACTOR 2"/>
    <property type="match status" value="1"/>
</dbReference>
<feature type="region of interest" description="Disordered" evidence="9">
    <location>
        <begin position="661"/>
        <end position="723"/>
    </location>
</feature>
<keyword evidence="5 8" id="KW-1133">Transmembrane helix</keyword>
<protein>
    <recommendedName>
        <fullName evidence="8">Lipase maturation factor</fullName>
    </recommendedName>
</protein>
<accession>A0A670JDH4</accession>
<proteinExistence type="inferred from homology"/>
<feature type="transmembrane region" description="Helical" evidence="8">
    <location>
        <begin position="351"/>
        <end position="372"/>
    </location>
</feature>
<gene>
    <name evidence="12" type="primary">LMF2</name>
</gene>
<evidence type="ECO:0000256" key="6">
    <source>
        <dbReference type="ARBA" id="ARBA00023136"/>
    </source>
</evidence>
<evidence type="ECO:0000256" key="9">
    <source>
        <dbReference type="SAM" id="MobiDB-lite"/>
    </source>
</evidence>
<dbReference type="GO" id="GO:0051604">
    <property type="term" value="P:protein maturation"/>
    <property type="evidence" value="ECO:0007669"/>
    <property type="project" value="InterPro"/>
</dbReference>
<dbReference type="GeneTree" id="ENSGT00530000063702"/>
<keyword evidence="3 8" id="KW-0812">Transmembrane</keyword>
<evidence type="ECO:0000313" key="12">
    <source>
        <dbReference type="Ensembl" id="ENSPMRP00000022573.1"/>
    </source>
</evidence>
<evidence type="ECO:0000259" key="11">
    <source>
        <dbReference type="Pfam" id="PF25179"/>
    </source>
</evidence>
<dbReference type="PANTHER" id="PTHR14463">
    <property type="entry name" value="LIPASE MATURATION FACTOR"/>
    <property type="match status" value="1"/>
</dbReference>
<dbReference type="GeneID" id="114605276"/>
<evidence type="ECO:0000256" key="8">
    <source>
        <dbReference type="RuleBase" id="RU361229"/>
    </source>
</evidence>
<dbReference type="InterPro" id="IPR057433">
    <property type="entry name" value="LMF1/2_C"/>
</dbReference>
<evidence type="ECO:0000256" key="5">
    <source>
        <dbReference type="ARBA" id="ARBA00022989"/>
    </source>
</evidence>
<feature type="transmembrane region" description="Helical" evidence="8">
    <location>
        <begin position="397"/>
        <end position="418"/>
    </location>
</feature>
<organism evidence="12 13">
    <name type="scientific">Podarcis muralis</name>
    <name type="common">Wall lizard</name>
    <name type="synonym">Lacerta muralis</name>
    <dbReference type="NCBI Taxonomy" id="64176"/>
    <lineage>
        <taxon>Eukaryota</taxon>
        <taxon>Metazoa</taxon>
        <taxon>Chordata</taxon>
        <taxon>Craniata</taxon>
        <taxon>Vertebrata</taxon>
        <taxon>Euteleostomi</taxon>
        <taxon>Lepidosauria</taxon>
        <taxon>Squamata</taxon>
        <taxon>Bifurcata</taxon>
        <taxon>Unidentata</taxon>
        <taxon>Episquamata</taxon>
        <taxon>Laterata</taxon>
        <taxon>Lacertibaenia</taxon>
        <taxon>Lacertidae</taxon>
        <taxon>Podarcis</taxon>
    </lineage>
</organism>
<evidence type="ECO:0000256" key="1">
    <source>
        <dbReference type="ARBA" id="ARBA00004477"/>
    </source>
</evidence>
<feature type="transmembrane region" description="Helical" evidence="8">
    <location>
        <begin position="12"/>
        <end position="32"/>
    </location>
</feature>
<dbReference type="AlphaFoldDB" id="A0A670JDH4"/>
<keyword evidence="7" id="KW-0325">Glycoprotein</keyword>
<evidence type="ECO:0000256" key="7">
    <source>
        <dbReference type="ARBA" id="ARBA00023180"/>
    </source>
</evidence>
<keyword evidence="4 8" id="KW-0256">Endoplasmic reticulum</keyword>
<reference evidence="12" key="2">
    <citation type="submission" date="2025-08" db="UniProtKB">
        <authorList>
            <consortium name="Ensembl"/>
        </authorList>
    </citation>
    <scope>IDENTIFICATION</scope>
</reference>
<feature type="compositionally biased region" description="Basic and acidic residues" evidence="9">
    <location>
        <begin position="695"/>
        <end position="707"/>
    </location>
</feature>
<dbReference type="Pfam" id="PF06762">
    <property type="entry name" value="LMF1"/>
    <property type="match status" value="1"/>
</dbReference>
<comment type="function">
    <text evidence="8">Involved in the maturation of specific proteins in the endoplasmic reticulum.</text>
</comment>
<dbReference type="Ensembl" id="ENSPMRT00000023988.1">
    <property type="protein sequence ID" value="ENSPMRP00000022573.1"/>
    <property type="gene ID" value="ENSPMRG00000014663.1"/>
</dbReference>
<feature type="transmembrane region" description="Helical" evidence="8">
    <location>
        <begin position="131"/>
        <end position="148"/>
    </location>
</feature>
<reference evidence="12 13" key="1">
    <citation type="journal article" date="2019" name="Proc. Natl. Acad. Sci. U.S.A.">
        <title>Regulatory changes in pterin and carotenoid genes underlie balanced color polymorphisms in the wall lizard.</title>
        <authorList>
            <person name="Andrade P."/>
            <person name="Pinho C."/>
            <person name="Perez I de Lanuza G."/>
            <person name="Afonso S."/>
            <person name="Brejcha J."/>
            <person name="Rubin C.J."/>
            <person name="Wallerman O."/>
            <person name="Pereira P."/>
            <person name="Sabatino S.J."/>
            <person name="Bellati A."/>
            <person name="Pellitteri-Rosa D."/>
            <person name="Bosakova Z."/>
            <person name="Bunikis I."/>
            <person name="Carretero M.A."/>
            <person name="Feiner N."/>
            <person name="Marsik P."/>
            <person name="Pauperio F."/>
            <person name="Salvi D."/>
            <person name="Soler L."/>
            <person name="While G.M."/>
            <person name="Uller T."/>
            <person name="Font E."/>
            <person name="Andersson L."/>
            <person name="Carneiro M."/>
        </authorList>
    </citation>
    <scope>NUCLEOTIDE SEQUENCE</scope>
</reference>